<organism evidence="5 6">
    <name type="scientific">Bombardia bombarda</name>
    <dbReference type="NCBI Taxonomy" id="252184"/>
    <lineage>
        <taxon>Eukaryota</taxon>
        <taxon>Fungi</taxon>
        <taxon>Dikarya</taxon>
        <taxon>Ascomycota</taxon>
        <taxon>Pezizomycotina</taxon>
        <taxon>Sordariomycetes</taxon>
        <taxon>Sordariomycetidae</taxon>
        <taxon>Sordariales</taxon>
        <taxon>Lasiosphaeriaceae</taxon>
        <taxon>Bombardia</taxon>
    </lineage>
</organism>
<feature type="domain" description="NmrA-like" evidence="4">
    <location>
        <begin position="3"/>
        <end position="248"/>
    </location>
</feature>
<evidence type="ECO:0000256" key="2">
    <source>
        <dbReference type="ARBA" id="ARBA00022857"/>
    </source>
</evidence>
<reference evidence="5" key="1">
    <citation type="submission" date="2023-06" db="EMBL/GenBank/DDBJ databases">
        <title>Genome-scale phylogeny and comparative genomics of the fungal order Sordariales.</title>
        <authorList>
            <consortium name="Lawrence Berkeley National Laboratory"/>
            <person name="Hensen N."/>
            <person name="Bonometti L."/>
            <person name="Westerberg I."/>
            <person name="Brannstrom I.O."/>
            <person name="Guillou S."/>
            <person name="Cros-Aarteil S."/>
            <person name="Calhoun S."/>
            <person name="Haridas S."/>
            <person name="Kuo A."/>
            <person name="Mondo S."/>
            <person name="Pangilinan J."/>
            <person name="Riley R."/>
            <person name="LaButti K."/>
            <person name="Andreopoulos B."/>
            <person name="Lipzen A."/>
            <person name="Chen C."/>
            <person name="Yanf M."/>
            <person name="Daum C."/>
            <person name="Ng V."/>
            <person name="Clum A."/>
            <person name="Steindorff A."/>
            <person name="Ohm R."/>
            <person name="Martin F."/>
            <person name="Silar P."/>
            <person name="Natvig D."/>
            <person name="Lalanne C."/>
            <person name="Gautier V."/>
            <person name="Ament-velasquez S.L."/>
            <person name="Kruys A."/>
            <person name="Hutchinson M.I."/>
            <person name="Powell A.J."/>
            <person name="Barry K."/>
            <person name="Miller A.N."/>
            <person name="Grigoriev I.V."/>
            <person name="Debuchy R."/>
            <person name="Gladieux P."/>
            <person name="Thoren M.H."/>
            <person name="Johannesson H."/>
        </authorList>
    </citation>
    <scope>NUCLEOTIDE SEQUENCE</scope>
    <source>
        <strain evidence="5">SMH3391-2</strain>
    </source>
</reference>
<comment type="caution">
    <text evidence="5">The sequence shown here is derived from an EMBL/GenBank/DDBJ whole genome shotgun (WGS) entry which is preliminary data.</text>
</comment>
<dbReference type="AlphaFoldDB" id="A0AA39XCG7"/>
<dbReference type="InterPro" id="IPR008030">
    <property type="entry name" value="NmrA-like"/>
</dbReference>
<evidence type="ECO:0000313" key="5">
    <source>
        <dbReference type="EMBL" id="KAK0631165.1"/>
    </source>
</evidence>
<dbReference type="Gene3D" id="3.40.50.720">
    <property type="entry name" value="NAD(P)-binding Rossmann-like Domain"/>
    <property type="match status" value="1"/>
</dbReference>
<evidence type="ECO:0000256" key="1">
    <source>
        <dbReference type="ARBA" id="ARBA00005725"/>
    </source>
</evidence>
<dbReference type="Pfam" id="PF05368">
    <property type="entry name" value="NmrA"/>
    <property type="match status" value="1"/>
</dbReference>
<keyword evidence="6" id="KW-1185">Reference proteome</keyword>
<protein>
    <submittedName>
        <fullName evidence="5">NmrA-like family-domain-containing protein</fullName>
    </submittedName>
</protein>
<gene>
    <name evidence="5" type="ORF">B0T17DRAFT_242274</name>
</gene>
<accession>A0AA39XCG7</accession>
<comment type="similarity">
    <text evidence="1">Belongs to the NmrA-type oxidoreductase family. Isoflavone reductase subfamily.</text>
</comment>
<dbReference type="SUPFAM" id="SSF51735">
    <property type="entry name" value="NAD(P)-binding Rossmann-fold domains"/>
    <property type="match status" value="1"/>
</dbReference>
<dbReference type="PANTHER" id="PTHR47706">
    <property type="entry name" value="NMRA-LIKE FAMILY PROTEIN"/>
    <property type="match status" value="1"/>
</dbReference>
<dbReference type="PANTHER" id="PTHR47706:SF4">
    <property type="entry name" value="NMRA-LIKE DOMAIN-CONTAINING PROTEIN"/>
    <property type="match status" value="1"/>
</dbReference>
<keyword evidence="2" id="KW-0521">NADP</keyword>
<dbReference type="Gene3D" id="3.90.25.10">
    <property type="entry name" value="UDP-galactose 4-epimerase, domain 1"/>
    <property type="match status" value="1"/>
</dbReference>
<name>A0AA39XCG7_9PEZI</name>
<dbReference type="InterPro" id="IPR036291">
    <property type="entry name" value="NAD(P)-bd_dom_sf"/>
</dbReference>
<proteinExistence type="inferred from homology"/>
<dbReference type="EMBL" id="JAULSR010000002">
    <property type="protein sequence ID" value="KAK0631165.1"/>
    <property type="molecule type" value="Genomic_DNA"/>
</dbReference>
<dbReference type="InterPro" id="IPR051609">
    <property type="entry name" value="NmrA/Isoflavone_reductase-like"/>
</dbReference>
<dbReference type="Proteomes" id="UP001174934">
    <property type="component" value="Unassembled WGS sequence"/>
</dbReference>
<sequence>MVRIAIAGGSGEVAREVIDALVAASDNDDIIIFSQNDMHSQSNNPHGLSWRKVDYNDSNSLVQALRDIHTVLSFIQLLHDPENKSQKNLIDAAILAGVKRFAPSEWGSRGAAAMPWWAGKDDIKEYLKQVNTNKKVLEYTLFQPGLFMNYLATPFKTSSHLTPLNTFIDLKNQRAVMVDGYSNAALVLTTVQDMAAVVARAVHFEGQWPVVGGIRGNRVTISQLLEIGKRVRDGSFTVETVKLHDLEAGRLNTSWTLEARHHSVSTQQETEMLKSVLVGVLVSTVKGGWDVSDEWNQLLPDYKFSGVEEFLEDVPWDAN</sequence>
<keyword evidence="3" id="KW-0560">Oxidoreductase</keyword>
<dbReference type="GO" id="GO:0016491">
    <property type="term" value="F:oxidoreductase activity"/>
    <property type="evidence" value="ECO:0007669"/>
    <property type="project" value="UniProtKB-KW"/>
</dbReference>
<evidence type="ECO:0000256" key="3">
    <source>
        <dbReference type="ARBA" id="ARBA00023002"/>
    </source>
</evidence>
<evidence type="ECO:0000259" key="4">
    <source>
        <dbReference type="Pfam" id="PF05368"/>
    </source>
</evidence>
<evidence type="ECO:0000313" key="6">
    <source>
        <dbReference type="Proteomes" id="UP001174934"/>
    </source>
</evidence>